<feature type="domain" description="SIS" evidence="1">
    <location>
        <begin position="36"/>
        <end position="190"/>
    </location>
</feature>
<dbReference type="InterPro" id="IPR046348">
    <property type="entry name" value="SIS_dom_sf"/>
</dbReference>
<dbReference type="Gene3D" id="3.40.50.10490">
    <property type="entry name" value="Glucose-6-phosphate isomerase like protein, domain 1"/>
    <property type="match status" value="1"/>
</dbReference>
<gene>
    <name evidence="2" type="ORF">ACFOND_06195</name>
</gene>
<sequence>MTPNDIIVEQIGLSLETFQMAAESLSDILIQASEMATECLINDGKLVVAGMGTSASTGSNFVSKLQSQFERDRPGLPALSLSTDGIVTSAIAHEFGPGEIYAQQIRSLCHSPDIFVAISSSGKSPAVIKAIQAAHDQGITVIALTGGSGGDVATLLDENDIELRVESDRLGCIQLTHHLLLNMLVELIENQIFGYEL</sequence>
<accession>A0ABV7WS86</accession>
<keyword evidence="3" id="KW-1185">Reference proteome</keyword>
<evidence type="ECO:0000259" key="1">
    <source>
        <dbReference type="PROSITE" id="PS51464"/>
    </source>
</evidence>
<dbReference type="PANTHER" id="PTHR30390">
    <property type="entry name" value="SEDOHEPTULOSE 7-PHOSPHATE ISOMERASE / DNAA INITIATOR-ASSOCIATING FACTOR FOR REPLICATION INITIATION"/>
    <property type="match status" value="1"/>
</dbReference>
<dbReference type="Proteomes" id="UP001595710">
    <property type="component" value="Unassembled WGS sequence"/>
</dbReference>
<reference evidence="3" key="1">
    <citation type="journal article" date="2019" name="Int. J. Syst. Evol. Microbiol.">
        <title>The Global Catalogue of Microorganisms (GCM) 10K type strain sequencing project: providing services to taxonomists for standard genome sequencing and annotation.</title>
        <authorList>
            <consortium name="The Broad Institute Genomics Platform"/>
            <consortium name="The Broad Institute Genome Sequencing Center for Infectious Disease"/>
            <person name="Wu L."/>
            <person name="Ma J."/>
        </authorList>
    </citation>
    <scope>NUCLEOTIDE SEQUENCE [LARGE SCALE GENOMIC DNA]</scope>
    <source>
        <strain evidence="3">CECT 8288</strain>
    </source>
</reference>
<dbReference type="CDD" id="cd05006">
    <property type="entry name" value="SIS_GmhA"/>
    <property type="match status" value="1"/>
</dbReference>
<evidence type="ECO:0000313" key="2">
    <source>
        <dbReference type="EMBL" id="MFC3701229.1"/>
    </source>
</evidence>
<dbReference type="InterPro" id="IPR001347">
    <property type="entry name" value="SIS_dom"/>
</dbReference>
<dbReference type="PANTHER" id="PTHR30390:SF6">
    <property type="entry name" value="DNAA INITIATOR-ASSOCIATING PROTEIN DIAA"/>
    <property type="match status" value="1"/>
</dbReference>
<dbReference type="InterPro" id="IPR050099">
    <property type="entry name" value="SIS_GmhA/DiaA_subfam"/>
</dbReference>
<dbReference type="PROSITE" id="PS51464">
    <property type="entry name" value="SIS"/>
    <property type="match status" value="1"/>
</dbReference>
<dbReference type="EMBL" id="JBHRYN010000008">
    <property type="protein sequence ID" value="MFC3701229.1"/>
    <property type="molecule type" value="Genomic_DNA"/>
</dbReference>
<organism evidence="2 3">
    <name type="scientific">Reinekea marina</name>
    <dbReference type="NCBI Taxonomy" id="1310421"/>
    <lineage>
        <taxon>Bacteria</taxon>
        <taxon>Pseudomonadati</taxon>
        <taxon>Pseudomonadota</taxon>
        <taxon>Gammaproteobacteria</taxon>
        <taxon>Oceanospirillales</taxon>
        <taxon>Saccharospirillaceae</taxon>
        <taxon>Reinekea</taxon>
    </lineage>
</organism>
<evidence type="ECO:0000313" key="3">
    <source>
        <dbReference type="Proteomes" id="UP001595710"/>
    </source>
</evidence>
<dbReference type="RefSeq" id="WP_377362514.1">
    <property type="nucleotide sequence ID" value="NZ_JBHRYN010000008.1"/>
</dbReference>
<proteinExistence type="predicted"/>
<dbReference type="Pfam" id="PF13580">
    <property type="entry name" value="SIS_2"/>
    <property type="match status" value="1"/>
</dbReference>
<name>A0ABV7WS86_9GAMM</name>
<protein>
    <submittedName>
        <fullName evidence="2">SIS domain-containing protein</fullName>
    </submittedName>
</protein>
<dbReference type="SUPFAM" id="SSF53697">
    <property type="entry name" value="SIS domain"/>
    <property type="match status" value="1"/>
</dbReference>
<dbReference type="InterPro" id="IPR035461">
    <property type="entry name" value="GmhA/DiaA"/>
</dbReference>
<comment type="caution">
    <text evidence="2">The sequence shown here is derived from an EMBL/GenBank/DDBJ whole genome shotgun (WGS) entry which is preliminary data.</text>
</comment>